<organism evidence="3 4">
    <name type="scientific">Serratia quinivorans</name>
    <dbReference type="NCBI Taxonomy" id="137545"/>
    <lineage>
        <taxon>Bacteria</taxon>
        <taxon>Pseudomonadati</taxon>
        <taxon>Pseudomonadota</taxon>
        <taxon>Gammaproteobacteria</taxon>
        <taxon>Enterobacterales</taxon>
        <taxon>Yersiniaceae</taxon>
        <taxon>Serratia</taxon>
    </lineage>
</organism>
<keyword evidence="2" id="KW-0812">Transmembrane</keyword>
<dbReference type="RefSeq" id="WP_115182731.1">
    <property type="nucleotide sequence ID" value="NZ_CAMKUF010000001.1"/>
</dbReference>
<dbReference type="AlphaFoldDB" id="A0A379YDS4"/>
<keyword evidence="2" id="KW-1133">Transmembrane helix</keyword>
<dbReference type="EMBL" id="UGYN01000002">
    <property type="protein sequence ID" value="SUI43838.1"/>
    <property type="molecule type" value="Genomic_DNA"/>
</dbReference>
<name>A0A379YDS4_9GAMM</name>
<feature type="transmembrane region" description="Helical" evidence="2">
    <location>
        <begin position="6"/>
        <end position="28"/>
    </location>
</feature>
<evidence type="ECO:0000313" key="4">
    <source>
        <dbReference type="Proteomes" id="UP000255529"/>
    </source>
</evidence>
<evidence type="ECO:0000256" key="2">
    <source>
        <dbReference type="SAM" id="Phobius"/>
    </source>
</evidence>
<feature type="region of interest" description="Disordered" evidence="1">
    <location>
        <begin position="50"/>
        <end position="69"/>
    </location>
</feature>
<evidence type="ECO:0000256" key="1">
    <source>
        <dbReference type="SAM" id="MobiDB-lite"/>
    </source>
</evidence>
<dbReference type="Proteomes" id="UP000255529">
    <property type="component" value="Unassembled WGS sequence"/>
</dbReference>
<reference evidence="3 4" key="1">
    <citation type="submission" date="2018-06" db="EMBL/GenBank/DDBJ databases">
        <authorList>
            <consortium name="Pathogen Informatics"/>
            <person name="Doyle S."/>
        </authorList>
    </citation>
    <scope>NUCLEOTIDE SEQUENCE [LARGE SCALE GENOMIC DNA]</scope>
    <source>
        <strain evidence="3 4">NCTC11544</strain>
    </source>
</reference>
<accession>A0A379YDS4</accession>
<sequence length="69" mass="8078">MEIGVIVFWMVWLAIGLYFLFFITAYAISEIISEIIEIITQKEWKIEEESFDSDSEVSTVEPSKESHMQ</sequence>
<gene>
    <name evidence="3" type="ORF">NCTC11544_00272</name>
</gene>
<keyword evidence="2" id="KW-0472">Membrane</keyword>
<protein>
    <submittedName>
        <fullName evidence="3">Uncharacterized protein</fullName>
    </submittedName>
</protein>
<proteinExistence type="predicted"/>
<evidence type="ECO:0000313" key="3">
    <source>
        <dbReference type="EMBL" id="SUI43838.1"/>
    </source>
</evidence>